<dbReference type="OrthoDB" id="9782675at2"/>
<dbReference type="CDD" id="cd03319">
    <property type="entry name" value="L-Ala-DL-Glu_epimerase"/>
    <property type="match status" value="1"/>
</dbReference>
<dbReference type="InterPro" id="IPR034603">
    <property type="entry name" value="Dipeptide_epimerase"/>
</dbReference>
<feature type="binding site" evidence="7">
    <location>
        <position position="191"/>
    </location>
    <ligand>
        <name>Mg(2+)</name>
        <dbReference type="ChEBI" id="CHEBI:18420"/>
    </ligand>
</feature>
<evidence type="ECO:0000313" key="12">
    <source>
        <dbReference type="Proteomes" id="UP000251120"/>
    </source>
</evidence>
<accession>A0A2Z4XZV3</accession>
<protein>
    <recommendedName>
        <fullName evidence="8">Dipeptide epimerase</fullName>
        <ecNumber evidence="8">5.1.1.-</ecNumber>
    </recommendedName>
</protein>
<dbReference type="PANTHER" id="PTHR48073:SF2">
    <property type="entry name" value="O-SUCCINYLBENZOATE SYNTHASE"/>
    <property type="match status" value="1"/>
</dbReference>
<evidence type="ECO:0000256" key="1">
    <source>
        <dbReference type="ARBA" id="ARBA00008031"/>
    </source>
</evidence>
<dbReference type="Proteomes" id="UP000681131">
    <property type="component" value="Chromosome"/>
</dbReference>
<dbReference type="GO" id="GO:0016855">
    <property type="term" value="F:racemase and epimerase activity, acting on amino acids and derivatives"/>
    <property type="evidence" value="ECO:0007669"/>
    <property type="project" value="UniProtKB-UniRule"/>
</dbReference>
<name>A0A2Z4XZV3_9GAMM</name>
<feature type="binding site" evidence="6">
    <location>
        <position position="320"/>
    </location>
    <ligand>
        <name>substrate</name>
    </ligand>
</feature>
<reference evidence="11 13" key="2">
    <citation type="submission" date="2019-08" db="EMBL/GenBank/DDBJ databases">
        <title>Complete genome sequences of Francisella adeliensis (FSC1325 and FSC1326).</title>
        <authorList>
            <person name="Ohrman C."/>
            <person name="Uneklint I."/>
            <person name="Vallesi A."/>
            <person name="Karlsson L."/>
            <person name="Sjodin A."/>
        </authorList>
    </citation>
    <scope>NUCLEOTIDE SEQUENCE [LARGE SCALE GENOMIC DNA]</scope>
    <source>
        <strain evidence="11 13">FSC1325</strain>
    </source>
</reference>
<evidence type="ECO:0000256" key="4">
    <source>
        <dbReference type="ARBA" id="ARBA00023235"/>
    </source>
</evidence>
<dbReference type="Gene3D" id="3.30.390.10">
    <property type="entry name" value="Enolase-like, N-terminal domain"/>
    <property type="match status" value="1"/>
</dbReference>
<dbReference type="SFLD" id="SFLDG00180">
    <property type="entry name" value="muconate_cycloisomerase"/>
    <property type="match status" value="1"/>
</dbReference>
<dbReference type="Proteomes" id="UP000251120">
    <property type="component" value="Chromosome"/>
</dbReference>
<feature type="binding site" evidence="6">
    <location>
        <position position="298"/>
    </location>
    <ligand>
        <name>substrate</name>
    </ligand>
</feature>
<comment type="cofactor">
    <cofactor evidence="7 8">
        <name>Mg(2+)</name>
        <dbReference type="ChEBI" id="CHEBI:18420"/>
    </cofactor>
    <text evidence="7 8">Binds 1 Mg(2+) ion per subunit.</text>
</comment>
<sequence length="355" mass="38823">MSKIIDVETSIIKTPLKRTFTTAVRSTNHIDSLVLKITTDDGLVGFGVAPATTAITGDTLAGMKYIAEELFTPVIIGSDTKDYKQIIETAFARVMFNSGSKMALDLALHDLLAKQQKTSVVSLLGASDRTIETDISISCGSVKDTLINIQNGVDAGFNAVKVKTGADFNRDIELLKYIDSEFTNDIRFRFDANQGWSVKQTKQFIEELCRYSINTEIIEQPVKHYDISAMSELTAFSDLPLVADESVFSFDQAERVINENACNMINIKLAKTGGILEAQKIKHLADSANIPCMVGCMMESPVGIVAATSFALAENITIADLDPVDWVSKDVYADYLDFSAPNISLKDTYGFGFDA</sequence>
<reference evidence="10 12" key="1">
    <citation type="submission" date="2017-06" db="EMBL/GenBank/DDBJ databases">
        <title>Complete genome of Francisella adeliensis.</title>
        <authorList>
            <person name="Vallesi A."/>
            <person name="Sjodin A."/>
        </authorList>
    </citation>
    <scope>NUCLEOTIDE SEQUENCE [LARGE SCALE GENOMIC DNA]</scope>
    <source>
        <strain evidence="10 12">FDC440</strain>
    </source>
</reference>
<dbReference type="EC" id="5.1.1.-" evidence="8"/>
<evidence type="ECO:0000313" key="11">
    <source>
        <dbReference type="EMBL" id="QIW12269.1"/>
    </source>
</evidence>
<feature type="binding site" evidence="6">
    <location>
        <position position="322"/>
    </location>
    <ligand>
        <name>substrate</name>
    </ligand>
</feature>
<feature type="binding site" evidence="7">
    <location>
        <position position="244"/>
    </location>
    <ligand>
        <name>Mg(2+)</name>
        <dbReference type="ChEBI" id="CHEBI:18420"/>
    </ligand>
</feature>
<dbReference type="InterPro" id="IPR029017">
    <property type="entry name" value="Enolase-like_N"/>
</dbReference>
<evidence type="ECO:0000313" key="13">
    <source>
        <dbReference type="Proteomes" id="UP000681131"/>
    </source>
</evidence>
<dbReference type="InterPro" id="IPR029065">
    <property type="entry name" value="Enolase_C-like"/>
</dbReference>
<evidence type="ECO:0000313" key="10">
    <source>
        <dbReference type="EMBL" id="AXA34032.1"/>
    </source>
</evidence>
<evidence type="ECO:0000259" key="9">
    <source>
        <dbReference type="SMART" id="SM00922"/>
    </source>
</evidence>
<dbReference type="GO" id="GO:0046872">
    <property type="term" value="F:metal ion binding"/>
    <property type="evidence" value="ECO:0007669"/>
    <property type="project" value="UniProtKB-KW"/>
</dbReference>
<keyword evidence="4 8" id="KW-0413">Isomerase</keyword>
<evidence type="ECO:0000256" key="5">
    <source>
        <dbReference type="PIRSR" id="PIRSR634603-1"/>
    </source>
</evidence>
<feature type="binding site" evidence="6">
    <location>
        <position position="161"/>
    </location>
    <ligand>
        <name>substrate</name>
    </ligand>
</feature>
<keyword evidence="3 7" id="KW-0460">Magnesium</keyword>
<dbReference type="InterPro" id="IPR013341">
    <property type="entry name" value="Mandelate_racemase_N_dom"/>
</dbReference>
<dbReference type="SUPFAM" id="SSF54826">
    <property type="entry name" value="Enolase N-terminal domain-like"/>
    <property type="match status" value="1"/>
</dbReference>
<feature type="active site" description="Proton acceptor; specific for (S)-substrate epimerization" evidence="5">
    <location>
        <position position="268"/>
    </location>
</feature>
<comment type="similarity">
    <text evidence="1 8">Belongs to the mandelate racemase/muconate lactonizing enzyme family.</text>
</comment>
<dbReference type="PANTHER" id="PTHR48073">
    <property type="entry name" value="O-SUCCINYLBENZOATE SYNTHASE-RELATED"/>
    <property type="match status" value="1"/>
</dbReference>
<dbReference type="GO" id="GO:0006518">
    <property type="term" value="P:peptide metabolic process"/>
    <property type="evidence" value="ECO:0007669"/>
    <property type="project" value="UniProtKB-ARBA"/>
</dbReference>
<dbReference type="SMART" id="SM00922">
    <property type="entry name" value="MR_MLE"/>
    <property type="match status" value="1"/>
</dbReference>
<dbReference type="SFLD" id="SFLDF00009">
    <property type="entry name" value="o-succinylbenzoate_synthase"/>
    <property type="match status" value="1"/>
</dbReference>
<dbReference type="InterPro" id="IPR036849">
    <property type="entry name" value="Enolase-like_C_sf"/>
</dbReference>
<feature type="binding site" evidence="6">
    <location>
        <position position="25"/>
    </location>
    <ligand>
        <name>substrate</name>
    </ligand>
</feature>
<feature type="domain" description="Mandelate racemase/muconate lactonizing enzyme C-terminal" evidence="9">
    <location>
        <begin position="142"/>
        <end position="240"/>
    </location>
</feature>
<evidence type="ECO:0000256" key="6">
    <source>
        <dbReference type="PIRSR" id="PIRSR634603-2"/>
    </source>
</evidence>
<dbReference type="InterPro" id="IPR013342">
    <property type="entry name" value="Mandelate_racemase_C"/>
</dbReference>
<evidence type="ECO:0000256" key="8">
    <source>
        <dbReference type="RuleBase" id="RU366006"/>
    </source>
</evidence>
<evidence type="ECO:0000256" key="7">
    <source>
        <dbReference type="PIRSR" id="PIRSR634603-3"/>
    </source>
</evidence>
<dbReference type="KEGG" id="fad:CDH04_06235"/>
<dbReference type="Pfam" id="PF13378">
    <property type="entry name" value="MR_MLE_C"/>
    <property type="match status" value="1"/>
</dbReference>
<dbReference type="RefSeq" id="WP_112870208.1">
    <property type="nucleotide sequence ID" value="NZ_CP021781.1"/>
</dbReference>
<gene>
    <name evidence="10" type="ORF">CDH04_06235</name>
    <name evidence="11" type="ORF">FZC43_06235</name>
</gene>
<dbReference type="EMBL" id="CP043424">
    <property type="protein sequence ID" value="QIW12269.1"/>
    <property type="molecule type" value="Genomic_DNA"/>
</dbReference>
<evidence type="ECO:0000256" key="2">
    <source>
        <dbReference type="ARBA" id="ARBA00022723"/>
    </source>
</evidence>
<feature type="binding site" evidence="6">
    <location>
        <position position="296"/>
    </location>
    <ligand>
        <name>substrate</name>
    </ligand>
</feature>
<dbReference type="AlphaFoldDB" id="A0A2Z4XZV3"/>
<evidence type="ECO:0000256" key="3">
    <source>
        <dbReference type="ARBA" id="ARBA00022842"/>
    </source>
</evidence>
<keyword evidence="2 7" id="KW-0479">Metal-binding</keyword>
<dbReference type="Pfam" id="PF02746">
    <property type="entry name" value="MR_MLE_N"/>
    <property type="match status" value="1"/>
</dbReference>
<dbReference type="SFLD" id="SFLDS00001">
    <property type="entry name" value="Enolase"/>
    <property type="match status" value="1"/>
</dbReference>
<organism evidence="10 12">
    <name type="scientific">Francisella adeliensis</name>
    <dbReference type="NCBI Taxonomy" id="2007306"/>
    <lineage>
        <taxon>Bacteria</taxon>
        <taxon>Pseudomonadati</taxon>
        <taxon>Pseudomonadota</taxon>
        <taxon>Gammaproteobacteria</taxon>
        <taxon>Thiotrichales</taxon>
        <taxon>Francisellaceae</taxon>
        <taxon>Francisella</taxon>
    </lineage>
</organism>
<dbReference type="FunFam" id="3.30.390.10:FF:000009">
    <property type="entry name" value="Hydrophobic dipeptide epimerase"/>
    <property type="match status" value="1"/>
</dbReference>
<dbReference type="Gene3D" id="3.20.20.120">
    <property type="entry name" value="Enolase-like C-terminal domain"/>
    <property type="match status" value="1"/>
</dbReference>
<feature type="binding site" evidence="7">
    <location>
        <position position="219"/>
    </location>
    <ligand>
        <name>Mg(2+)</name>
        <dbReference type="ChEBI" id="CHEBI:18420"/>
    </ligand>
</feature>
<dbReference type="SUPFAM" id="SSF51604">
    <property type="entry name" value="Enolase C-terminal domain-like"/>
    <property type="match status" value="1"/>
</dbReference>
<dbReference type="EMBL" id="CP021781">
    <property type="protein sequence ID" value="AXA34032.1"/>
    <property type="molecule type" value="Genomic_DNA"/>
</dbReference>
<feature type="active site" description="Proton acceptor; specific for (R)-substrate epimerization" evidence="5">
    <location>
        <position position="163"/>
    </location>
</feature>
<keyword evidence="13" id="KW-1185">Reference proteome</keyword>
<proteinExistence type="inferred from homology"/>
<feature type="binding site" evidence="6">
    <location>
        <position position="136"/>
    </location>
    <ligand>
        <name>substrate</name>
    </ligand>
</feature>